<dbReference type="Proteomes" id="UP000010475">
    <property type="component" value="Chromosome"/>
</dbReference>
<dbReference type="AlphaFoldDB" id="K9WXG7"/>
<organism evidence="1 2">
    <name type="scientific">Cylindrospermum stagnale PCC 7417</name>
    <dbReference type="NCBI Taxonomy" id="56107"/>
    <lineage>
        <taxon>Bacteria</taxon>
        <taxon>Bacillati</taxon>
        <taxon>Cyanobacteriota</taxon>
        <taxon>Cyanophyceae</taxon>
        <taxon>Nostocales</taxon>
        <taxon>Nostocaceae</taxon>
        <taxon>Cylindrospermum</taxon>
    </lineage>
</organism>
<dbReference type="EMBL" id="CP003642">
    <property type="protein sequence ID" value="AFZ24496.1"/>
    <property type="molecule type" value="Genomic_DNA"/>
</dbReference>
<gene>
    <name evidence="1" type="ORF">Cylst_2266</name>
</gene>
<accession>K9WXG7</accession>
<keyword evidence="2" id="KW-1185">Reference proteome</keyword>
<evidence type="ECO:0000313" key="2">
    <source>
        <dbReference type="Proteomes" id="UP000010475"/>
    </source>
</evidence>
<protein>
    <submittedName>
        <fullName evidence="1">Uncharacterized protein</fullName>
    </submittedName>
</protein>
<dbReference type="HOGENOM" id="CLU_3151933_0_0_3"/>
<proteinExistence type="predicted"/>
<evidence type="ECO:0000313" key="1">
    <source>
        <dbReference type="EMBL" id="AFZ24496.1"/>
    </source>
</evidence>
<name>K9WXG7_9NOST</name>
<sequence length="48" mass="5116">MGGQGEFLTSNLGLKTQGLGLSTFNIEIQLGAKPEDDSCELLITNFVD</sequence>
<dbReference type="KEGG" id="csg:Cylst_2266"/>
<reference evidence="1 2" key="1">
    <citation type="submission" date="2012-06" db="EMBL/GenBank/DDBJ databases">
        <title>Finished chromosome of genome of Cylindrospermum stagnale PCC 7417.</title>
        <authorList>
            <consortium name="US DOE Joint Genome Institute"/>
            <person name="Gugger M."/>
            <person name="Coursin T."/>
            <person name="Rippka R."/>
            <person name="Tandeau De Marsac N."/>
            <person name="Huntemann M."/>
            <person name="Wei C.-L."/>
            <person name="Han J."/>
            <person name="Detter J.C."/>
            <person name="Han C."/>
            <person name="Tapia R."/>
            <person name="Chen A."/>
            <person name="Kyrpides N."/>
            <person name="Mavromatis K."/>
            <person name="Markowitz V."/>
            <person name="Szeto E."/>
            <person name="Ivanova N."/>
            <person name="Pagani I."/>
            <person name="Pati A."/>
            <person name="Goodwin L."/>
            <person name="Nordberg H.P."/>
            <person name="Cantor M.N."/>
            <person name="Hua S.X."/>
            <person name="Woyke T."/>
            <person name="Kerfeld C.A."/>
        </authorList>
    </citation>
    <scope>NUCLEOTIDE SEQUENCE [LARGE SCALE GENOMIC DNA]</scope>
    <source>
        <strain evidence="1 2">PCC 7417</strain>
    </source>
</reference>